<organism evidence="3 4">
    <name type="scientific">Asbolus verrucosus</name>
    <name type="common">Desert ironclad beetle</name>
    <dbReference type="NCBI Taxonomy" id="1661398"/>
    <lineage>
        <taxon>Eukaryota</taxon>
        <taxon>Metazoa</taxon>
        <taxon>Ecdysozoa</taxon>
        <taxon>Arthropoda</taxon>
        <taxon>Hexapoda</taxon>
        <taxon>Insecta</taxon>
        <taxon>Pterygota</taxon>
        <taxon>Neoptera</taxon>
        <taxon>Endopterygota</taxon>
        <taxon>Coleoptera</taxon>
        <taxon>Polyphaga</taxon>
        <taxon>Cucujiformia</taxon>
        <taxon>Tenebrionidae</taxon>
        <taxon>Pimeliinae</taxon>
        <taxon>Asbolus</taxon>
    </lineage>
</organism>
<dbReference type="EMBL" id="QDEB01108306">
    <property type="protein sequence ID" value="RZB77483.1"/>
    <property type="molecule type" value="Genomic_DNA"/>
</dbReference>
<name>A0A482VEK5_ASBVE</name>
<dbReference type="Proteomes" id="UP000292052">
    <property type="component" value="Unassembled WGS sequence"/>
</dbReference>
<feature type="chain" id="PRO_5019782074" description="Kazal-like domain-containing protein" evidence="1">
    <location>
        <begin position="18"/>
        <end position="179"/>
    </location>
</feature>
<protein>
    <recommendedName>
        <fullName evidence="2">Kazal-like domain-containing protein</fullName>
    </recommendedName>
</protein>
<dbReference type="PANTHER" id="PTHR21179">
    <property type="entry name" value="SERINE-TYPE ENDOPEPTIDASE INHIBITOR"/>
    <property type="match status" value="1"/>
</dbReference>
<evidence type="ECO:0000259" key="2">
    <source>
        <dbReference type="PROSITE" id="PS51465"/>
    </source>
</evidence>
<feature type="domain" description="Kazal-like" evidence="2">
    <location>
        <begin position="138"/>
        <end position="179"/>
    </location>
</feature>
<evidence type="ECO:0000313" key="4">
    <source>
        <dbReference type="Proteomes" id="UP000292052"/>
    </source>
</evidence>
<reference evidence="3 4" key="1">
    <citation type="submission" date="2017-03" db="EMBL/GenBank/DDBJ databases">
        <title>Genome of the blue death feigning beetle - Asbolus verrucosus.</title>
        <authorList>
            <person name="Rider S.D."/>
        </authorList>
    </citation>
    <scope>NUCLEOTIDE SEQUENCE [LARGE SCALE GENOMIC DNA]</scope>
    <source>
        <strain evidence="3">Butters</strain>
        <tissue evidence="3">Head and leg muscle</tissue>
    </source>
</reference>
<accession>A0A482VEK5</accession>
<keyword evidence="1" id="KW-0732">Signal</keyword>
<sequence length="179" mass="21037">MTKFHIIFVAFLQYIFAYHHHGHQARFTSSDNFRSELQNDPHAYINFDNFDNSRRAGRQLPQFNFQNSRNPSNGFNWDSPSWDLGQSNFNRGDIRWNSEPDDRDDSFIFEDEFDNRNNFIRTTTRRVPTSTVAIPGMGTTRTPCEDRCQTTPEYNPVCGDDDMTYFSRHRLLCAQKCGK</sequence>
<evidence type="ECO:0000313" key="3">
    <source>
        <dbReference type="EMBL" id="RZB77483.1"/>
    </source>
</evidence>
<keyword evidence="4" id="KW-1185">Reference proteome</keyword>
<proteinExistence type="predicted"/>
<dbReference type="InterPro" id="IPR039932">
    <property type="entry name" value="Spink4-like"/>
</dbReference>
<comment type="caution">
    <text evidence="3">The sequence shown here is derived from an EMBL/GenBank/DDBJ whole genome shotgun (WGS) entry which is preliminary data.</text>
</comment>
<dbReference type="SUPFAM" id="SSF100895">
    <property type="entry name" value="Kazal-type serine protease inhibitors"/>
    <property type="match status" value="1"/>
</dbReference>
<dbReference type="Gene3D" id="3.30.60.30">
    <property type="match status" value="1"/>
</dbReference>
<dbReference type="GO" id="GO:0004867">
    <property type="term" value="F:serine-type endopeptidase inhibitor activity"/>
    <property type="evidence" value="ECO:0007669"/>
    <property type="project" value="InterPro"/>
</dbReference>
<dbReference type="InterPro" id="IPR036058">
    <property type="entry name" value="Kazal_dom_sf"/>
</dbReference>
<dbReference type="OrthoDB" id="126772at2759"/>
<dbReference type="PANTHER" id="PTHR21179:SF1">
    <property type="entry name" value="KAZ1-TYPE SERINE PROTEASE INHIBITOR-LIKE PROTEIN TYPE EPSILON-RELATED"/>
    <property type="match status" value="1"/>
</dbReference>
<dbReference type="PROSITE" id="PS51465">
    <property type="entry name" value="KAZAL_2"/>
    <property type="match status" value="1"/>
</dbReference>
<gene>
    <name evidence="3" type="ORF">BDFB_005645</name>
</gene>
<evidence type="ECO:0000256" key="1">
    <source>
        <dbReference type="SAM" id="SignalP"/>
    </source>
</evidence>
<feature type="non-terminal residue" evidence="3">
    <location>
        <position position="179"/>
    </location>
</feature>
<dbReference type="AlphaFoldDB" id="A0A482VEK5"/>
<dbReference type="STRING" id="1661398.A0A482VEK5"/>
<dbReference type="InterPro" id="IPR002350">
    <property type="entry name" value="Kazal_dom"/>
</dbReference>
<feature type="signal peptide" evidence="1">
    <location>
        <begin position="1"/>
        <end position="17"/>
    </location>
</feature>